<comment type="caution">
    <text evidence="11">The sequence shown here is derived from an EMBL/GenBank/DDBJ whole genome shotgun (WGS) entry which is preliminary data.</text>
</comment>
<keyword evidence="3" id="KW-0378">Hydrolase</keyword>
<dbReference type="GO" id="GO:0003735">
    <property type="term" value="F:structural constituent of ribosome"/>
    <property type="evidence" value="ECO:0007669"/>
    <property type="project" value="InterPro"/>
</dbReference>
<dbReference type="InterPro" id="IPR021757">
    <property type="entry name" value="Ribosomal_mL46_N"/>
</dbReference>
<evidence type="ECO:0000256" key="2">
    <source>
        <dbReference type="ARBA" id="ARBA00009070"/>
    </source>
</evidence>
<dbReference type="SUPFAM" id="SSF55811">
    <property type="entry name" value="Nudix"/>
    <property type="match status" value="1"/>
</dbReference>
<dbReference type="PROSITE" id="PS00893">
    <property type="entry name" value="NUDIX_BOX"/>
    <property type="match status" value="1"/>
</dbReference>
<evidence type="ECO:0000256" key="5">
    <source>
        <dbReference type="ARBA" id="ARBA00022980"/>
    </source>
</evidence>
<proteinExistence type="inferred from homology"/>
<evidence type="ECO:0000256" key="7">
    <source>
        <dbReference type="ARBA" id="ARBA00023274"/>
    </source>
</evidence>
<evidence type="ECO:0000256" key="9">
    <source>
        <dbReference type="SAM" id="MobiDB-lite"/>
    </source>
</evidence>
<evidence type="ECO:0000259" key="10">
    <source>
        <dbReference type="PROSITE" id="PS51462"/>
    </source>
</evidence>
<dbReference type="GO" id="GO:0016787">
    <property type="term" value="F:hydrolase activity"/>
    <property type="evidence" value="ECO:0007669"/>
    <property type="project" value="UniProtKB-KW"/>
</dbReference>
<dbReference type="Proteomes" id="UP001050691">
    <property type="component" value="Unassembled WGS sequence"/>
</dbReference>
<gene>
    <name evidence="11" type="ORF">Clacol_006751</name>
</gene>
<keyword evidence="12" id="KW-1185">Reference proteome</keyword>
<name>A0AAV5AIJ0_9AGAM</name>
<comment type="subcellular location">
    <subcellularLocation>
        <location evidence="1">Mitochondrion</location>
    </subcellularLocation>
</comment>
<feature type="compositionally biased region" description="Low complexity" evidence="9">
    <location>
        <begin position="117"/>
        <end position="135"/>
    </location>
</feature>
<evidence type="ECO:0000256" key="3">
    <source>
        <dbReference type="ARBA" id="ARBA00022801"/>
    </source>
</evidence>
<feature type="region of interest" description="Disordered" evidence="9">
    <location>
        <begin position="113"/>
        <end position="164"/>
    </location>
</feature>
<dbReference type="PANTHER" id="PTHR13124:SF12">
    <property type="entry name" value="LARGE RIBOSOMAL SUBUNIT PROTEIN ML46"/>
    <property type="match status" value="1"/>
</dbReference>
<dbReference type="PROSITE" id="PS51462">
    <property type="entry name" value="NUDIX"/>
    <property type="match status" value="1"/>
</dbReference>
<dbReference type="InterPro" id="IPR000086">
    <property type="entry name" value="NUDIX_hydrolase_dom"/>
</dbReference>
<dbReference type="AlphaFoldDB" id="A0AAV5AIJ0"/>
<keyword evidence="7" id="KW-0687">Ribonucleoprotein</keyword>
<sequence length="296" mass="33571">MLRRFTVAALLQNSRLQSRGCTYSTITHNLQTTESTGKKYLIQTAVLLNRSPVLTRSPTSFEAALYQYNSNIGRALFNPFPYDFYFNSGSLLKAQFNKEEKLREKLAFNWAKKTVSKRSTPPSSKTPKTTQYKPSLSPATTTSSDDDAQPMSRTTEADKINDVKSLNRQGHRNLYLLVKRGEGEWRLPGARGDLRDGELLHEAAKRELHAECGINMDAWVVGRHPIGVMDAPLPQELQSSQYGGAKIFFFKVHILAGQIDPTIANLKDFAWLTKEEIKKIVTLEYWNNIHNILSEY</sequence>
<feature type="domain" description="Nudix hydrolase" evidence="10">
    <location>
        <begin position="150"/>
        <end position="296"/>
    </location>
</feature>
<evidence type="ECO:0000256" key="1">
    <source>
        <dbReference type="ARBA" id="ARBA00004173"/>
    </source>
</evidence>
<dbReference type="InterPro" id="IPR033650">
    <property type="entry name" value="Ribosomal_mL46_NUDIX"/>
</dbReference>
<evidence type="ECO:0000256" key="6">
    <source>
        <dbReference type="ARBA" id="ARBA00023128"/>
    </source>
</evidence>
<comment type="similarity">
    <text evidence="2">Belongs to the mitochondrion-specific ribosomal protein mL46 family.</text>
</comment>
<organism evidence="11 12">
    <name type="scientific">Clathrus columnatus</name>
    <dbReference type="NCBI Taxonomy" id="1419009"/>
    <lineage>
        <taxon>Eukaryota</taxon>
        <taxon>Fungi</taxon>
        <taxon>Dikarya</taxon>
        <taxon>Basidiomycota</taxon>
        <taxon>Agaricomycotina</taxon>
        <taxon>Agaricomycetes</taxon>
        <taxon>Phallomycetidae</taxon>
        <taxon>Phallales</taxon>
        <taxon>Clathraceae</taxon>
        <taxon>Clathrus</taxon>
    </lineage>
</organism>
<accession>A0AAV5AIJ0</accession>
<dbReference type="Pfam" id="PF11788">
    <property type="entry name" value="MRP-L46"/>
    <property type="match status" value="1"/>
</dbReference>
<dbReference type="PANTHER" id="PTHR13124">
    <property type="entry name" value="39S RIBOSOMAL PROTEIN L46, MITOCHONDRIAL PRECURSOR-RELATED"/>
    <property type="match status" value="1"/>
</dbReference>
<dbReference type="GO" id="GO:0005762">
    <property type="term" value="C:mitochondrial large ribosomal subunit"/>
    <property type="evidence" value="ECO:0007669"/>
    <property type="project" value="TreeGrafter"/>
</dbReference>
<evidence type="ECO:0000313" key="12">
    <source>
        <dbReference type="Proteomes" id="UP001050691"/>
    </source>
</evidence>
<evidence type="ECO:0000256" key="4">
    <source>
        <dbReference type="ARBA" id="ARBA00022946"/>
    </source>
</evidence>
<keyword evidence="6" id="KW-0496">Mitochondrion</keyword>
<dbReference type="InterPro" id="IPR015797">
    <property type="entry name" value="NUDIX_hydrolase-like_dom_sf"/>
</dbReference>
<dbReference type="InterPro" id="IPR020084">
    <property type="entry name" value="NUDIX_hydrolase_CS"/>
</dbReference>
<reference evidence="11" key="1">
    <citation type="submission" date="2021-10" db="EMBL/GenBank/DDBJ databases">
        <title>De novo Genome Assembly of Clathrus columnatus (Basidiomycota, Fungi) Using Illumina and Nanopore Sequence Data.</title>
        <authorList>
            <person name="Ogiso-Tanaka E."/>
            <person name="Itagaki H."/>
            <person name="Hosoya T."/>
            <person name="Hosaka K."/>
        </authorList>
    </citation>
    <scope>NUCLEOTIDE SEQUENCE</scope>
    <source>
        <strain evidence="11">MO-923</strain>
    </source>
</reference>
<dbReference type="InterPro" id="IPR040008">
    <property type="entry name" value="Ribosomal_mL46"/>
</dbReference>
<evidence type="ECO:0000313" key="11">
    <source>
        <dbReference type="EMBL" id="GJJ12508.1"/>
    </source>
</evidence>
<dbReference type="CDD" id="cd04661">
    <property type="entry name" value="NUDIX_MRP_L46"/>
    <property type="match status" value="1"/>
</dbReference>
<dbReference type="EMBL" id="BPWL01000007">
    <property type="protein sequence ID" value="GJJ12508.1"/>
    <property type="molecule type" value="Genomic_DNA"/>
</dbReference>
<dbReference type="Gene3D" id="3.90.79.10">
    <property type="entry name" value="Nucleoside Triphosphate Pyrophosphohydrolase"/>
    <property type="match status" value="1"/>
</dbReference>
<keyword evidence="4" id="KW-0809">Transit peptide</keyword>
<evidence type="ECO:0000256" key="8">
    <source>
        <dbReference type="ARBA" id="ARBA00035190"/>
    </source>
</evidence>
<keyword evidence="5" id="KW-0689">Ribosomal protein</keyword>
<protein>
    <recommendedName>
        <fullName evidence="8">Large ribosomal subunit protein mL46</fullName>
    </recommendedName>
</protein>